<dbReference type="EMBL" id="CP127294">
    <property type="protein sequence ID" value="WIX80407.1"/>
    <property type="molecule type" value="Genomic_DNA"/>
</dbReference>
<dbReference type="AlphaFoldDB" id="A0A9Y2IHX9"/>
<dbReference type="PANTHER" id="PTHR42951:SF14">
    <property type="entry name" value="METALLO-BETA-LACTAMASE SUPERFAMILY PROTEIN"/>
    <property type="match status" value="1"/>
</dbReference>
<dbReference type="PANTHER" id="PTHR42951">
    <property type="entry name" value="METALLO-BETA-LACTAMASE DOMAIN-CONTAINING"/>
    <property type="match status" value="1"/>
</dbReference>
<dbReference type="KEGG" id="acab:QRX50_06400"/>
<name>A0A9Y2IHX9_9PSEU</name>
<dbReference type="SMART" id="SM00849">
    <property type="entry name" value="Lactamase_B"/>
    <property type="match status" value="1"/>
</dbReference>
<evidence type="ECO:0000313" key="3">
    <source>
        <dbReference type="Proteomes" id="UP001236014"/>
    </source>
</evidence>
<reference evidence="2 3" key="1">
    <citation type="submission" date="2023-06" db="EMBL/GenBank/DDBJ databases">
        <authorList>
            <person name="Oyuntsetseg B."/>
            <person name="Kim S.B."/>
        </authorList>
    </citation>
    <scope>NUCLEOTIDE SEQUENCE [LARGE SCALE GENOMIC DNA]</scope>
    <source>
        <strain evidence="2 3">2-15</strain>
    </source>
</reference>
<dbReference type="InterPro" id="IPR050855">
    <property type="entry name" value="NDM-1-like"/>
</dbReference>
<accession>A0A9Y2IHX9</accession>
<dbReference type="RefSeq" id="WP_285971037.1">
    <property type="nucleotide sequence ID" value="NZ_CP127294.1"/>
</dbReference>
<dbReference type="Pfam" id="PF00753">
    <property type="entry name" value="Lactamase_B"/>
    <property type="match status" value="1"/>
</dbReference>
<keyword evidence="3" id="KW-1185">Reference proteome</keyword>
<sequence length="202" mass="21600">MPAASYDVFLAEQLPTTVADLPPDLDRRMWSPISATLVQGERDAVLVDPLMTVDQADALVEWVAAKGKRLTAVYVTHGHGDHWFGLAAVLRRFPLARALALPAAVEHMREQAAVASSFWEPRFPGQIPADLVLASPLAGDTFELAGHVLRAVPLGHTDTTCLHVPDLDLVIAGDAAYEAMGALHSGRINRGALWGSARSAKG</sequence>
<dbReference type="Proteomes" id="UP001236014">
    <property type="component" value="Chromosome"/>
</dbReference>
<organism evidence="2 3">
    <name type="scientific">Amycolatopsis carbonis</name>
    <dbReference type="NCBI Taxonomy" id="715471"/>
    <lineage>
        <taxon>Bacteria</taxon>
        <taxon>Bacillati</taxon>
        <taxon>Actinomycetota</taxon>
        <taxon>Actinomycetes</taxon>
        <taxon>Pseudonocardiales</taxon>
        <taxon>Pseudonocardiaceae</taxon>
        <taxon>Amycolatopsis</taxon>
    </lineage>
</organism>
<dbReference type="SUPFAM" id="SSF56281">
    <property type="entry name" value="Metallo-hydrolase/oxidoreductase"/>
    <property type="match status" value="1"/>
</dbReference>
<protein>
    <submittedName>
        <fullName evidence="2">MBL fold metallo-hydrolase</fullName>
    </submittedName>
</protein>
<dbReference type="InterPro" id="IPR001279">
    <property type="entry name" value="Metallo-B-lactamas"/>
</dbReference>
<dbReference type="InterPro" id="IPR036866">
    <property type="entry name" value="RibonucZ/Hydroxyglut_hydro"/>
</dbReference>
<dbReference type="Gene3D" id="3.60.15.10">
    <property type="entry name" value="Ribonuclease Z/Hydroxyacylglutathione hydrolase-like"/>
    <property type="match status" value="1"/>
</dbReference>
<gene>
    <name evidence="2" type="ORF">QRX50_06400</name>
</gene>
<proteinExistence type="predicted"/>
<evidence type="ECO:0000313" key="2">
    <source>
        <dbReference type="EMBL" id="WIX80407.1"/>
    </source>
</evidence>
<evidence type="ECO:0000259" key="1">
    <source>
        <dbReference type="SMART" id="SM00849"/>
    </source>
</evidence>
<feature type="domain" description="Metallo-beta-lactamase" evidence="1">
    <location>
        <begin position="32"/>
        <end position="201"/>
    </location>
</feature>